<dbReference type="AlphaFoldDB" id="A0A0J6F0V7"/>
<proteinExistence type="predicted"/>
<sequence>MAPVQPCRVEKKQKQKNRRRRQAAVDGRDDGLAGRGMVRWQGQAISSLGISWHNSPPENAEQNPNKQGLTIATHGISPGHRQTQQQQEGTPWMSATLIPPVTNGVRSGRHHHHHQHHGRSHKRVQPLSLSHQPQPSPSQADLLTPPSHGLPSTPRSPLFSGLIDVMEKDTGLPFHDSASSPEVTVLSEKPTEHTAKPPPEHKHPSRISLRLLKASEKWPLLHAILEGEGTRDVSSIL</sequence>
<dbReference type="VEuPathDB" id="FungiDB:CPAG_00043"/>
<evidence type="ECO:0000313" key="3">
    <source>
        <dbReference type="Proteomes" id="UP000054567"/>
    </source>
</evidence>
<feature type="compositionally biased region" description="Low complexity" evidence="1">
    <location>
        <begin position="125"/>
        <end position="139"/>
    </location>
</feature>
<feature type="region of interest" description="Disordered" evidence="1">
    <location>
        <begin position="1"/>
        <end position="206"/>
    </location>
</feature>
<feature type="compositionally biased region" description="Polar residues" evidence="1">
    <location>
        <begin position="80"/>
        <end position="89"/>
    </location>
</feature>
<feature type="compositionally biased region" description="Basic residues" evidence="1">
    <location>
        <begin position="11"/>
        <end position="22"/>
    </location>
</feature>
<dbReference type="EMBL" id="DS268109">
    <property type="protein sequence ID" value="KMM63688.1"/>
    <property type="molecule type" value="Genomic_DNA"/>
</dbReference>
<reference evidence="3" key="3">
    <citation type="journal article" date="2010" name="Genome Res.">
        <title>Population genomic sequencing of Coccidioides fungi reveals recent hybridization and transposon control.</title>
        <authorList>
            <person name="Neafsey D.E."/>
            <person name="Barker B.M."/>
            <person name="Sharpton T.J."/>
            <person name="Stajich J.E."/>
            <person name="Park D.J."/>
            <person name="Whiston E."/>
            <person name="Hung C.-Y."/>
            <person name="McMahan C."/>
            <person name="White J."/>
            <person name="Sykes S."/>
            <person name="Heiman D."/>
            <person name="Young S."/>
            <person name="Zeng Q."/>
            <person name="Abouelleil A."/>
            <person name="Aftuck L."/>
            <person name="Bessette D."/>
            <person name="Brown A."/>
            <person name="FitzGerald M."/>
            <person name="Lui A."/>
            <person name="Macdonald J.P."/>
            <person name="Priest M."/>
            <person name="Orbach M.J."/>
            <person name="Galgiani J.N."/>
            <person name="Kirkland T.N."/>
            <person name="Cole G.T."/>
            <person name="Birren B.W."/>
            <person name="Henn M.R."/>
            <person name="Taylor J.W."/>
            <person name="Rounsley S.D."/>
        </authorList>
    </citation>
    <scope>NUCLEOTIDE SEQUENCE [LARGE SCALE GENOMIC DNA]</scope>
    <source>
        <strain evidence="3">RMSCC 3488</strain>
    </source>
</reference>
<name>A0A0J6F0V7_COCPO</name>
<evidence type="ECO:0000256" key="1">
    <source>
        <dbReference type="SAM" id="MobiDB-lite"/>
    </source>
</evidence>
<reference evidence="2 3" key="1">
    <citation type="submission" date="2007-06" db="EMBL/GenBank/DDBJ databases">
        <title>The Genome Sequence of Coccidioides posadasii RMSCC_3488.</title>
        <authorList>
            <consortium name="Coccidioides Genome Resources Consortium"/>
            <consortium name="The Broad Institute Genome Sequencing Platform"/>
            <person name="Henn M.R."/>
            <person name="Sykes S."/>
            <person name="Young S."/>
            <person name="Jaffe D."/>
            <person name="Berlin A."/>
            <person name="Alvarez P."/>
            <person name="Butler J."/>
            <person name="Gnerre S."/>
            <person name="Grabherr M."/>
            <person name="Mauceli E."/>
            <person name="Brockman W."/>
            <person name="Kodira C."/>
            <person name="Alvarado L."/>
            <person name="Zeng Q."/>
            <person name="Crawford M."/>
            <person name="Antoine C."/>
            <person name="Devon K."/>
            <person name="Galgiani J."/>
            <person name="Orsborn K."/>
            <person name="Lewis M.L."/>
            <person name="Nusbaum C."/>
            <person name="Galagan J."/>
            <person name="Birren B."/>
        </authorList>
    </citation>
    <scope>NUCLEOTIDE SEQUENCE [LARGE SCALE GENOMIC DNA]</scope>
    <source>
        <strain evidence="2 3">RMSCC 3488</strain>
    </source>
</reference>
<protein>
    <submittedName>
        <fullName evidence="2">Uncharacterized protein</fullName>
    </submittedName>
</protein>
<accession>A0A0J6F0V7</accession>
<dbReference type="Proteomes" id="UP000054567">
    <property type="component" value="Unassembled WGS sequence"/>
</dbReference>
<gene>
    <name evidence="2" type="ORF">CPAG_00043</name>
</gene>
<evidence type="ECO:0000313" key="2">
    <source>
        <dbReference type="EMBL" id="KMM63688.1"/>
    </source>
</evidence>
<feature type="compositionally biased region" description="Basic residues" evidence="1">
    <location>
        <begin position="107"/>
        <end position="124"/>
    </location>
</feature>
<feature type="compositionally biased region" description="Basic and acidic residues" evidence="1">
    <location>
        <begin position="189"/>
        <end position="202"/>
    </location>
</feature>
<organism evidence="2 3">
    <name type="scientific">Coccidioides posadasii RMSCC 3488</name>
    <dbReference type="NCBI Taxonomy" id="454284"/>
    <lineage>
        <taxon>Eukaryota</taxon>
        <taxon>Fungi</taxon>
        <taxon>Dikarya</taxon>
        <taxon>Ascomycota</taxon>
        <taxon>Pezizomycotina</taxon>
        <taxon>Eurotiomycetes</taxon>
        <taxon>Eurotiomycetidae</taxon>
        <taxon>Onygenales</taxon>
        <taxon>Onygenaceae</taxon>
        <taxon>Coccidioides</taxon>
    </lineage>
</organism>
<feature type="compositionally biased region" description="Polar residues" evidence="1">
    <location>
        <begin position="43"/>
        <end position="70"/>
    </location>
</feature>
<reference evidence="3" key="2">
    <citation type="journal article" date="2009" name="Genome Res.">
        <title>Comparative genomic analyses of the human fungal pathogens Coccidioides and their relatives.</title>
        <authorList>
            <person name="Sharpton T.J."/>
            <person name="Stajich J.E."/>
            <person name="Rounsley S.D."/>
            <person name="Gardner M.J."/>
            <person name="Wortman J.R."/>
            <person name="Jordar V.S."/>
            <person name="Maiti R."/>
            <person name="Kodira C.D."/>
            <person name="Neafsey D.E."/>
            <person name="Zeng Q."/>
            <person name="Hung C.-Y."/>
            <person name="McMahan C."/>
            <person name="Muszewska A."/>
            <person name="Grynberg M."/>
            <person name="Mandel M.A."/>
            <person name="Kellner E.M."/>
            <person name="Barker B.M."/>
            <person name="Galgiani J.N."/>
            <person name="Orbach M.J."/>
            <person name="Kirkland T.N."/>
            <person name="Cole G.T."/>
            <person name="Henn M.R."/>
            <person name="Birren B.W."/>
            <person name="Taylor J.W."/>
        </authorList>
    </citation>
    <scope>NUCLEOTIDE SEQUENCE [LARGE SCALE GENOMIC DNA]</scope>
    <source>
        <strain evidence="3">RMSCC 3488</strain>
    </source>
</reference>